<evidence type="ECO:0000256" key="15">
    <source>
        <dbReference type="SAM" id="MobiDB-lite"/>
    </source>
</evidence>
<evidence type="ECO:0000259" key="17">
    <source>
        <dbReference type="PROSITE" id="PS50011"/>
    </source>
</evidence>
<keyword evidence="5" id="KW-0808">Transferase</keyword>
<dbReference type="InterPro" id="IPR017441">
    <property type="entry name" value="Protein_kinase_ATP_BS"/>
</dbReference>
<name>A0A0D3CXT9_BRAOL</name>
<keyword evidence="19" id="KW-1185">Reference proteome</keyword>
<feature type="compositionally biased region" description="Low complexity" evidence="15">
    <location>
        <begin position="22"/>
        <end position="34"/>
    </location>
</feature>
<dbReference type="PANTHER" id="PTHR47982:SF45">
    <property type="entry name" value="NON-SPECIFIC SERINE_THREONINE PROTEIN KINASE"/>
    <property type="match status" value="1"/>
</dbReference>
<reference evidence="18" key="2">
    <citation type="submission" date="2015-03" db="UniProtKB">
        <authorList>
            <consortium name="EnsemblPlants"/>
        </authorList>
    </citation>
    <scope>IDENTIFICATION</scope>
</reference>
<dbReference type="InterPro" id="IPR008271">
    <property type="entry name" value="Ser/Thr_kinase_AS"/>
</dbReference>
<dbReference type="HOGENOM" id="CLU_000288_106_3_1"/>
<feature type="transmembrane region" description="Helical" evidence="16">
    <location>
        <begin position="238"/>
        <end position="261"/>
    </location>
</feature>
<keyword evidence="11 16" id="KW-0472">Membrane</keyword>
<evidence type="ECO:0000256" key="7">
    <source>
        <dbReference type="ARBA" id="ARBA00022741"/>
    </source>
</evidence>
<dbReference type="GO" id="GO:0004674">
    <property type="term" value="F:protein serine/threonine kinase activity"/>
    <property type="evidence" value="ECO:0007669"/>
    <property type="project" value="UniProtKB-KW"/>
</dbReference>
<dbReference type="STRING" id="109376.A0A0D3CXT9"/>
<dbReference type="EnsemblPlants" id="Bo6g095970.1">
    <property type="protein sequence ID" value="Bo6g095970.1"/>
    <property type="gene ID" value="Bo6g095970"/>
</dbReference>
<dbReference type="AlphaFoldDB" id="A0A0D3CXT9"/>
<dbReference type="InterPro" id="IPR011009">
    <property type="entry name" value="Kinase-like_dom_sf"/>
</dbReference>
<evidence type="ECO:0000256" key="5">
    <source>
        <dbReference type="ARBA" id="ARBA00022679"/>
    </source>
</evidence>
<feature type="domain" description="Protein kinase" evidence="17">
    <location>
        <begin position="338"/>
        <end position="613"/>
    </location>
</feature>
<evidence type="ECO:0000256" key="13">
    <source>
        <dbReference type="ARBA" id="ARBA00048679"/>
    </source>
</evidence>
<keyword evidence="8" id="KW-0418">Kinase</keyword>
<organism evidence="18 19">
    <name type="scientific">Brassica oleracea var. oleracea</name>
    <dbReference type="NCBI Taxonomy" id="109376"/>
    <lineage>
        <taxon>Eukaryota</taxon>
        <taxon>Viridiplantae</taxon>
        <taxon>Streptophyta</taxon>
        <taxon>Embryophyta</taxon>
        <taxon>Tracheophyta</taxon>
        <taxon>Spermatophyta</taxon>
        <taxon>Magnoliopsida</taxon>
        <taxon>eudicotyledons</taxon>
        <taxon>Gunneridae</taxon>
        <taxon>Pentapetalae</taxon>
        <taxon>rosids</taxon>
        <taxon>malvids</taxon>
        <taxon>Brassicales</taxon>
        <taxon>Brassicaceae</taxon>
        <taxon>Brassiceae</taxon>
        <taxon>Brassica</taxon>
    </lineage>
</organism>
<dbReference type="CDD" id="cd14066">
    <property type="entry name" value="STKc_IRAK"/>
    <property type="match status" value="1"/>
</dbReference>
<comment type="catalytic activity">
    <reaction evidence="12">
        <text>L-threonyl-[protein] + ATP = O-phospho-L-threonyl-[protein] + ADP + H(+)</text>
        <dbReference type="Rhea" id="RHEA:46608"/>
        <dbReference type="Rhea" id="RHEA-COMP:11060"/>
        <dbReference type="Rhea" id="RHEA-COMP:11605"/>
        <dbReference type="ChEBI" id="CHEBI:15378"/>
        <dbReference type="ChEBI" id="CHEBI:30013"/>
        <dbReference type="ChEBI" id="CHEBI:30616"/>
        <dbReference type="ChEBI" id="CHEBI:61977"/>
        <dbReference type="ChEBI" id="CHEBI:456216"/>
        <dbReference type="EC" id="2.7.11.1"/>
    </reaction>
</comment>
<feature type="compositionally biased region" description="Pro residues" evidence="15">
    <location>
        <begin position="168"/>
        <end position="198"/>
    </location>
</feature>
<sequence length="773" mass="83318">MATTPAQPPVSTSPPPPPVVSPPLGSSLPTNNATSPPPSQSPPPATPPPVTPPLTPSPPPPNDAPPPVTTSPPPPPLPKPPETSPPPPQPVIPSPPPSTSPPPPLPSSPPPPSSVPPPRPSPSPPISQRSPPPSSGRPSQSPPPSPPPERPIQSSPPPPSSPSGRPIQSPPPPPPEDTTPPPSDTLPPPTFSPPPPVQDSPSEILVPPGSNNTPQNNLPPSAPDTSNSTHTSGIGTGAVVGISVAAALIVFSLIGLIVWCVRRREKRLSAVSGGYVTPSPMSSSSSRPDAAFFRTQSSAPIVSGKRSGSYFSQSQSGGLGNSRPLFSYEELVKATNGFSQENLLGEGGFGCVYKGVLPDGRVVAVKQLKIGGGQGDREFKAEVETLSRIHHRHLVSIVGHCISDDRRLLIYDYVSNNDLYFHLHASKEVLDWATRVRIAAGAARGLAYLHEDCHPRIIHRDIKSSNILLEDNFDARVSDFGLARLALDCNTHITTRVMGTFGYLAPEYASSGKLTEKSDVYSFGVVLLELITGRKPVDSSQPLGEESLVEWARPLISHAVETEEFDSLEDPKLGGNYVGSEMFRMIEAAGACVRHSAAKRPRMGQVVRALESLSAEDLTNGMRLGESEVFDSAQQSAEIRLFRRMAFADCVVLCCCCECFMLQFFLFVFFKIPQKLAHKMKKFVIRRKKRRDMKIFLPTEEEEHLSGDESRVSCMEDIEEMLQELSMEGEFVFGSFWRQGDSTNDLDSRNSQNNDHSLSCSSHKMTYCIQESN</sequence>
<dbReference type="Proteomes" id="UP000032141">
    <property type="component" value="Chromosome C6"/>
</dbReference>
<dbReference type="GO" id="GO:0005886">
    <property type="term" value="C:plasma membrane"/>
    <property type="evidence" value="ECO:0007669"/>
    <property type="project" value="UniProtKB-SubCell"/>
</dbReference>
<dbReference type="PANTHER" id="PTHR47982">
    <property type="entry name" value="PROLINE-RICH RECEPTOR-LIKE PROTEIN KINASE PERK4"/>
    <property type="match status" value="1"/>
</dbReference>
<evidence type="ECO:0000256" key="1">
    <source>
        <dbReference type="ARBA" id="ARBA00004162"/>
    </source>
</evidence>
<dbReference type="SMART" id="SM00220">
    <property type="entry name" value="S_TKc"/>
    <property type="match status" value="1"/>
</dbReference>
<dbReference type="OMA" id="RMAFGNQ"/>
<evidence type="ECO:0000256" key="12">
    <source>
        <dbReference type="ARBA" id="ARBA00047899"/>
    </source>
</evidence>
<dbReference type="Gene3D" id="1.10.510.10">
    <property type="entry name" value="Transferase(Phosphotransferase) domain 1"/>
    <property type="match status" value="1"/>
</dbReference>
<evidence type="ECO:0000256" key="4">
    <source>
        <dbReference type="ARBA" id="ARBA00022527"/>
    </source>
</evidence>
<dbReference type="PRINTS" id="PR01217">
    <property type="entry name" value="PRICHEXTENSN"/>
</dbReference>
<dbReference type="GO" id="GO:0005524">
    <property type="term" value="F:ATP binding"/>
    <property type="evidence" value="ECO:0007669"/>
    <property type="project" value="UniProtKB-UniRule"/>
</dbReference>
<feature type="binding site" evidence="14">
    <location>
        <position position="366"/>
    </location>
    <ligand>
        <name>ATP</name>
        <dbReference type="ChEBI" id="CHEBI:30616"/>
    </ligand>
</feature>
<feature type="compositionally biased region" description="Polar residues" evidence="15">
    <location>
        <begin position="209"/>
        <end position="230"/>
    </location>
</feature>
<dbReference type="FunFam" id="3.30.200.20:FF:000212">
    <property type="entry name" value="Proline-rich receptor-like protein kinase PERK8"/>
    <property type="match status" value="1"/>
</dbReference>
<keyword evidence="4" id="KW-0723">Serine/threonine-protein kinase</keyword>
<evidence type="ECO:0000313" key="19">
    <source>
        <dbReference type="Proteomes" id="UP000032141"/>
    </source>
</evidence>
<reference evidence="18 19" key="1">
    <citation type="journal article" date="2014" name="Genome Biol.">
        <title>Transcriptome and methylome profiling reveals relics of genome dominance in the mesopolyploid Brassica oleracea.</title>
        <authorList>
            <person name="Parkin I.A."/>
            <person name="Koh C."/>
            <person name="Tang H."/>
            <person name="Robinson S.J."/>
            <person name="Kagale S."/>
            <person name="Clarke W.E."/>
            <person name="Town C.D."/>
            <person name="Nixon J."/>
            <person name="Krishnakumar V."/>
            <person name="Bidwell S.L."/>
            <person name="Denoeud F."/>
            <person name="Belcram H."/>
            <person name="Links M.G."/>
            <person name="Just J."/>
            <person name="Clarke C."/>
            <person name="Bender T."/>
            <person name="Huebert T."/>
            <person name="Mason A.S."/>
            <person name="Pires J.C."/>
            <person name="Barker G."/>
            <person name="Moore J."/>
            <person name="Walley P.G."/>
            <person name="Manoli S."/>
            <person name="Batley J."/>
            <person name="Edwards D."/>
            <person name="Nelson M.N."/>
            <person name="Wang X."/>
            <person name="Paterson A.H."/>
            <person name="King G."/>
            <person name="Bancroft I."/>
            <person name="Chalhoub B."/>
            <person name="Sharpe A.G."/>
        </authorList>
    </citation>
    <scope>NUCLEOTIDE SEQUENCE</scope>
    <source>
        <strain evidence="18 19">cv. TO1000</strain>
    </source>
</reference>
<dbReference type="Gramene" id="Bo6g095970.1">
    <property type="protein sequence ID" value="Bo6g095970.1"/>
    <property type="gene ID" value="Bo6g095970"/>
</dbReference>
<keyword evidence="10 16" id="KW-1133">Transmembrane helix</keyword>
<evidence type="ECO:0000256" key="11">
    <source>
        <dbReference type="ARBA" id="ARBA00023136"/>
    </source>
</evidence>
<dbReference type="InterPro" id="IPR001245">
    <property type="entry name" value="Ser-Thr/Tyr_kinase_cat_dom"/>
</dbReference>
<dbReference type="EC" id="2.7.11.1" evidence="2"/>
<proteinExistence type="predicted"/>
<comment type="subcellular location">
    <subcellularLocation>
        <location evidence="1">Cell membrane</location>
        <topology evidence="1">Single-pass membrane protein</topology>
    </subcellularLocation>
</comment>
<evidence type="ECO:0000256" key="6">
    <source>
        <dbReference type="ARBA" id="ARBA00022692"/>
    </source>
</evidence>
<dbReference type="SUPFAM" id="SSF56112">
    <property type="entry name" value="Protein kinase-like (PK-like)"/>
    <property type="match status" value="1"/>
</dbReference>
<dbReference type="PROSITE" id="PS00108">
    <property type="entry name" value="PROTEIN_KINASE_ST"/>
    <property type="match status" value="1"/>
</dbReference>
<evidence type="ECO:0000256" key="14">
    <source>
        <dbReference type="PROSITE-ProRule" id="PRU10141"/>
    </source>
</evidence>
<feature type="compositionally biased region" description="Pro residues" evidence="15">
    <location>
        <begin position="35"/>
        <end position="161"/>
    </location>
</feature>
<evidence type="ECO:0000313" key="18">
    <source>
        <dbReference type="EnsemblPlants" id="Bo6g095970.1"/>
    </source>
</evidence>
<evidence type="ECO:0000256" key="10">
    <source>
        <dbReference type="ARBA" id="ARBA00022989"/>
    </source>
</evidence>
<dbReference type="PROSITE" id="PS00107">
    <property type="entry name" value="PROTEIN_KINASE_ATP"/>
    <property type="match status" value="1"/>
</dbReference>
<feature type="compositionally biased region" description="Pro residues" evidence="15">
    <location>
        <begin position="1"/>
        <end position="21"/>
    </location>
</feature>
<keyword evidence="3" id="KW-1003">Cell membrane</keyword>
<evidence type="ECO:0000256" key="8">
    <source>
        <dbReference type="ARBA" id="ARBA00022777"/>
    </source>
</evidence>
<keyword evidence="9 14" id="KW-0067">ATP-binding</keyword>
<dbReference type="FunFam" id="1.10.510.10:FF:000173">
    <property type="entry name" value="proline-rich receptor-like protein kinase PERK8"/>
    <property type="match status" value="1"/>
</dbReference>
<dbReference type="PROSITE" id="PS50011">
    <property type="entry name" value="PROTEIN_KINASE_DOM"/>
    <property type="match status" value="1"/>
</dbReference>
<comment type="catalytic activity">
    <reaction evidence="13">
        <text>L-seryl-[protein] + ATP = O-phospho-L-seryl-[protein] + ADP + H(+)</text>
        <dbReference type="Rhea" id="RHEA:17989"/>
        <dbReference type="Rhea" id="RHEA-COMP:9863"/>
        <dbReference type="Rhea" id="RHEA-COMP:11604"/>
        <dbReference type="ChEBI" id="CHEBI:15378"/>
        <dbReference type="ChEBI" id="CHEBI:29999"/>
        <dbReference type="ChEBI" id="CHEBI:30616"/>
        <dbReference type="ChEBI" id="CHEBI:83421"/>
        <dbReference type="ChEBI" id="CHEBI:456216"/>
        <dbReference type="EC" id="2.7.11.1"/>
    </reaction>
</comment>
<dbReference type="Gene3D" id="3.30.200.20">
    <property type="entry name" value="Phosphorylase Kinase, domain 1"/>
    <property type="match status" value="1"/>
</dbReference>
<dbReference type="InterPro" id="IPR047117">
    <property type="entry name" value="PERK1-13-like"/>
</dbReference>
<evidence type="ECO:0000256" key="3">
    <source>
        <dbReference type="ARBA" id="ARBA00022475"/>
    </source>
</evidence>
<dbReference type="eggNOG" id="KOG1187">
    <property type="taxonomic scope" value="Eukaryota"/>
</dbReference>
<feature type="region of interest" description="Disordered" evidence="15">
    <location>
        <begin position="1"/>
        <end position="230"/>
    </location>
</feature>
<dbReference type="Pfam" id="PF07714">
    <property type="entry name" value="PK_Tyr_Ser-Thr"/>
    <property type="match status" value="1"/>
</dbReference>
<keyword evidence="7 14" id="KW-0547">Nucleotide-binding</keyword>
<dbReference type="InterPro" id="IPR000719">
    <property type="entry name" value="Prot_kinase_dom"/>
</dbReference>
<evidence type="ECO:0000256" key="9">
    <source>
        <dbReference type="ARBA" id="ARBA00022840"/>
    </source>
</evidence>
<accession>A0A0D3CXT9</accession>
<keyword evidence="6 16" id="KW-0812">Transmembrane</keyword>
<evidence type="ECO:0000256" key="2">
    <source>
        <dbReference type="ARBA" id="ARBA00012513"/>
    </source>
</evidence>
<evidence type="ECO:0000256" key="16">
    <source>
        <dbReference type="SAM" id="Phobius"/>
    </source>
</evidence>
<protein>
    <recommendedName>
        <fullName evidence="2">non-specific serine/threonine protein kinase</fullName>
        <ecNumber evidence="2">2.7.11.1</ecNumber>
    </recommendedName>
</protein>
<feature type="transmembrane region" description="Helical" evidence="16">
    <location>
        <begin position="646"/>
        <end position="670"/>
    </location>
</feature>